<proteinExistence type="predicted"/>
<gene>
    <name evidence="2" type="ORF">SAMN05421804_10364</name>
</gene>
<evidence type="ECO:0000313" key="3">
    <source>
        <dbReference type="Proteomes" id="UP000183255"/>
    </source>
</evidence>
<sequence length="410" mass="47952">MQKKDILEIKKRYKKEQATFTKMAGCYVNGEKAIVTKFRETFLNLEDDEFHKYLEIAKKVLSGSIGNNILDLSFDSEKKEEGHQEFYMNLKKSRLLKDDVLDELYQRIIDTYEYVGNFIILLFHDVYDVITKTEDNLKVDESEEVYEYVLCAVCPVSLSDAGLSYMEDENKIKARHRDWVVEMPKHGFVYPAFIDRSQDIDRVMYYTKNPKDPHSEFMEEILGCKMKETATLQKESFQAMVKGTLEDGKEDAETLFMEIQDQLHGRLLEFKDTYSDADVEPMILRQDEVEDLLRDSGVPDKFTEEIAKSYESYYGVDLPLAESLLDAKVLKEKEQRRKEEHLRKEVTILKEELEKAKVEAPEEEFPVVMKVKEEKISSIRKEIIDGKKCLVIPLEDHEGAMINGEKERFL</sequence>
<evidence type="ECO:0000313" key="2">
    <source>
        <dbReference type="EMBL" id="SDI54216.1"/>
    </source>
</evidence>
<dbReference type="Pfam" id="PF14199">
    <property type="entry name" value="DUF4317"/>
    <property type="match status" value="1"/>
</dbReference>
<dbReference type="EMBL" id="FNDZ01000003">
    <property type="protein sequence ID" value="SDI54216.1"/>
    <property type="molecule type" value="Genomic_DNA"/>
</dbReference>
<keyword evidence="1" id="KW-0175">Coiled coil</keyword>
<accession>A0A1G8LEW7</accession>
<evidence type="ECO:0008006" key="4">
    <source>
        <dbReference type="Google" id="ProtNLM"/>
    </source>
</evidence>
<evidence type="ECO:0000256" key="1">
    <source>
        <dbReference type="SAM" id="Coils"/>
    </source>
</evidence>
<dbReference type="Proteomes" id="UP000183255">
    <property type="component" value="Unassembled WGS sequence"/>
</dbReference>
<dbReference type="AlphaFoldDB" id="A0A1G8LEW7"/>
<organism evidence="2 3">
    <name type="scientific">Proteiniclasticum ruminis</name>
    <dbReference type="NCBI Taxonomy" id="398199"/>
    <lineage>
        <taxon>Bacteria</taxon>
        <taxon>Bacillati</taxon>
        <taxon>Bacillota</taxon>
        <taxon>Clostridia</taxon>
        <taxon>Eubacteriales</taxon>
        <taxon>Clostridiaceae</taxon>
        <taxon>Proteiniclasticum</taxon>
    </lineage>
</organism>
<dbReference type="InterPro" id="IPR025466">
    <property type="entry name" value="DUF4317"/>
</dbReference>
<reference evidence="2 3" key="1">
    <citation type="submission" date="2016-10" db="EMBL/GenBank/DDBJ databases">
        <authorList>
            <person name="de Groot N.N."/>
        </authorList>
    </citation>
    <scope>NUCLEOTIDE SEQUENCE [LARGE SCALE GENOMIC DNA]</scope>
    <source>
        <strain evidence="2 3">CGMCC 1.5058</strain>
    </source>
</reference>
<dbReference type="RefSeq" id="WP_031575471.1">
    <property type="nucleotide sequence ID" value="NZ_DAMAXS010000043.1"/>
</dbReference>
<name>A0A1G8LEW7_9CLOT</name>
<protein>
    <recommendedName>
        <fullName evidence="4">DUF4317 domain-containing protein</fullName>
    </recommendedName>
</protein>
<feature type="coiled-coil region" evidence="1">
    <location>
        <begin position="332"/>
        <end position="359"/>
    </location>
</feature>